<name>A0A6J4RVA9_9ACTN</name>
<dbReference type="InterPro" id="IPR035940">
    <property type="entry name" value="CAP_sf"/>
</dbReference>
<sequence>MSTFASRDRPTWLVATAAAALVAVALLLLASAAPASAHHYDHLLAPETACGGERQANTSETSSELEAVMRCMHSHARAKTGRRALSDNSLLVRSSDAKSADMLRCGQFSHRACGRSTLYHVHRVGYTPGGCWGAAENIAWGRATSGACARS</sequence>
<dbReference type="PROSITE" id="PS51318">
    <property type="entry name" value="TAT"/>
    <property type="match status" value="1"/>
</dbReference>
<protein>
    <recommendedName>
        <fullName evidence="3">SCP domain-containing protein</fullName>
    </recommendedName>
</protein>
<feature type="signal peptide" evidence="1">
    <location>
        <begin position="1"/>
        <end position="37"/>
    </location>
</feature>
<dbReference type="Gene3D" id="3.40.33.10">
    <property type="entry name" value="CAP"/>
    <property type="match status" value="1"/>
</dbReference>
<evidence type="ECO:0000256" key="1">
    <source>
        <dbReference type="SAM" id="SignalP"/>
    </source>
</evidence>
<dbReference type="InterPro" id="IPR006311">
    <property type="entry name" value="TAT_signal"/>
</dbReference>
<evidence type="ECO:0008006" key="3">
    <source>
        <dbReference type="Google" id="ProtNLM"/>
    </source>
</evidence>
<evidence type="ECO:0000313" key="2">
    <source>
        <dbReference type="EMBL" id="CAA9482011.1"/>
    </source>
</evidence>
<keyword evidence="1" id="KW-0732">Signal</keyword>
<gene>
    <name evidence="2" type="ORF">AVDCRST_MAG45-224</name>
</gene>
<dbReference type="AlphaFoldDB" id="A0A6J4RVA9"/>
<accession>A0A6J4RVA9</accession>
<reference evidence="2" key="1">
    <citation type="submission" date="2020-02" db="EMBL/GenBank/DDBJ databases">
        <authorList>
            <person name="Meier V. D."/>
        </authorList>
    </citation>
    <scope>NUCLEOTIDE SEQUENCE</scope>
    <source>
        <strain evidence="2">AVDCRST_MAG45</strain>
    </source>
</reference>
<organism evidence="2">
    <name type="scientific">uncultured Solirubrobacterales bacterium</name>
    <dbReference type="NCBI Taxonomy" id="768556"/>
    <lineage>
        <taxon>Bacteria</taxon>
        <taxon>Bacillati</taxon>
        <taxon>Actinomycetota</taxon>
        <taxon>Thermoleophilia</taxon>
        <taxon>Solirubrobacterales</taxon>
        <taxon>environmental samples</taxon>
    </lineage>
</organism>
<feature type="chain" id="PRO_5026920863" description="SCP domain-containing protein" evidence="1">
    <location>
        <begin position="38"/>
        <end position="151"/>
    </location>
</feature>
<dbReference type="EMBL" id="CADCVU010000019">
    <property type="protein sequence ID" value="CAA9482011.1"/>
    <property type="molecule type" value="Genomic_DNA"/>
</dbReference>
<proteinExistence type="predicted"/>